<organism evidence="2 3">
    <name type="scientific">Pseudooceanicola antarcticus</name>
    <dbReference type="NCBI Taxonomy" id="1247613"/>
    <lineage>
        <taxon>Bacteria</taxon>
        <taxon>Pseudomonadati</taxon>
        <taxon>Pseudomonadota</taxon>
        <taxon>Alphaproteobacteria</taxon>
        <taxon>Rhodobacterales</taxon>
        <taxon>Paracoccaceae</taxon>
        <taxon>Pseudooceanicola</taxon>
    </lineage>
</organism>
<keyword evidence="3" id="KW-1185">Reference proteome</keyword>
<proteinExistence type="predicted"/>
<gene>
    <name evidence="2" type="ORF">CVM39_10555</name>
</gene>
<dbReference type="EMBL" id="PGTD01000016">
    <property type="protein sequence ID" value="PJE28891.1"/>
    <property type="molecule type" value="Genomic_DNA"/>
</dbReference>
<sequence length="385" mass="40241">MPGIAIASTPREPDSCAGRTNTWTVDQSTGASYDATFYSPGGESILIEIDHPENIGDLEIYVSADKSDPAPLCSGASCDGARAEFVSDKFSLWFRTKGARATADDAFTVTFSCAATPVIDDEAQASSSALSGWSSDISSAVGNAGTGSGPTADGFFFSTPVDEATDGAPRAWAQISGHNYNGALDGSGVELTLGVDMEISPQARAGLLLSIGKNDFEGADTISYETVTLGAYLNADLKGGDFSAWAAFAKPDVTVNGVSHVATRKGLGLRYSLGKELGAIYLTGFGSLDAASETHPDFTNTRTRGSFGAKATWNHGSDLEPWVSLAVDAQKIDSDGISSSFVKPSLGAGLSYRGANHRLSLRIDYSYLTADTTDTALSLRYSRSF</sequence>
<comment type="caution">
    <text evidence="2">The sequence shown here is derived from an EMBL/GenBank/DDBJ whole genome shotgun (WGS) entry which is preliminary data.</text>
</comment>
<name>A0ABX4MN75_9RHOB</name>
<feature type="region of interest" description="Disordered" evidence="1">
    <location>
        <begin position="1"/>
        <end position="22"/>
    </location>
</feature>
<dbReference type="Gene3D" id="2.40.128.130">
    <property type="entry name" value="Autotransporter beta-domain"/>
    <property type="match status" value="1"/>
</dbReference>
<dbReference type="InterPro" id="IPR036709">
    <property type="entry name" value="Autotransporte_beta_dom_sf"/>
</dbReference>
<accession>A0ABX4MN75</accession>
<evidence type="ECO:0000256" key="1">
    <source>
        <dbReference type="SAM" id="MobiDB-lite"/>
    </source>
</evidence>
<evidence type="ECO:0000313" key="3">
    <source>
        <dbReference type="Proteomes" id="UP000231702"/>
    </source>
</evidence>
<protein>
    <recommendedName>
        <fullName evidence="4">Autotransporter domain-containing protein</fullName>
    </recommendedName>
</protein>
<reference evidence="2 3" key="1">
    <citation type="journal article" date="2018" name="Int. J. Syst. Evol. Microbiol.">
        <title>Pseudooceanicola lipolyticus sp. nov., a marine alphaproteobacterium, reclassification of Oceanicola flagellatus as Pseudooceanicola flagellatus comb. nov. and emended description of the genus Pseudooceanicola.</title>
        <authorList>
            <person name="Huang M.-M."/>
            <person name="Guo L.-L."/>
            <person name="Wu Y.-H."/>
            <person name="Lai Q.-L."/>
            <person name="Shao Z.-Z."/>
            <person name="Wang C.-S."/>
            <person name="Wu M."/>
            <person name="Xu X.-W."/>
        </authorList>
    </citation>
    <scope>NUCLEOTIDE SEQUENCE [LARGE SCALE GENOMIC DNA]</scope>
    <source>
        <strain evidence="2 3">Ar-45</strain>
    </source>
</reference>
<dbReference type="Proteomes" id="UP000231702">
    <property type="component" value="Unassembled WGS sequence"/>
</dbReference>
<evidence type="ECO:0000313" key="2">
    <source>
        <dbReference type="EMBL" id="PJE28891.1"/>
    </source>
</evidence>
<evidence type="ECO:0008006" key="4">
    <source>
        <dbReference type="Google" id="ProtNLM"/>
    </source>
</evidence>
<dbReference type="SUPFAM" id="SSF103515">
    <property type="entry name" value="Autotransporter"/>
    <property type="match status" value="1"/>
</dbReference>